<dbReference type="GO" id="GO:0090729">
    <property type="term" value="F:toxin activity"/>
    <property type="evidence" value="ECO:0007669"/>
    <property type="project" value="UniProtKB-KW"/>
</dbReference>
<evidence type="ECO:0000256" key="7">
    <source>
        <dbReference type="ARBA" id="ARBA00038093"/>
    </source>
</evidence>
<gene>
    <name evidence="8" type="primary">vapC</name>
    <name evidence="10" type="ORF">COY09_00645</name>
</gene>
<comment type="cofactor">
    <cofactor evidence="1 8">
        <name>Mg(2+)</name>
        <dbReference type="ChEBI" id="CHEBI:18420"/>
    </cofactor>
</comment>
<accession>A0A2M7UJR1</accession>
<comment type="function">
    <text evidence="8">Toxic component of a toxin-antitoxin (TA) system. An RNase.</text>
</comment>
<keyword evidence="6 8" id="KW-0460">Magnesium</keyword>
<dbReference type="EC" id="3.1.-.-" evidence="8"/>
<dbReference type="Gene3D" id="3.40.50.1010">
    <property type="entry name" value="5'-nuclease"/>
    <property type="match status" value="1"/>
</dbReference>
<dbReference type="InterPro" id="IPR002716">
    <property type="entry name" value="PIN_dom"/>
</dbReference>
<dbReference type="PANTHER" id="PTHR33653">
    <property type="entry name" value="RIBONUCLEASE VAPC2"/>
    <property type="match status" value="1"/>
</dbReference>
<dbReference type="Pfam" id="PF01850">
    <property type="entry name" value="PIN"/>
    <property type="match status" value="1"/>
</dbReference>
<dbReference type="AlphaFoldDB" id="A0A2M7UJR1"/>
<feature type="domain" description="PIN" evidence="9">
    <location>
        <begin position="2"/>
        <end position="115"/>
    </location>
</feature>
<evidence type="ECO:0000256" key="5">
    <source>
        <dbReference type="ARBA" id="ARBA00022801"/>
    </source>
</evidence>
<keyword evidence="3 8" id="KW-0540">Nuclease</keyword>
<reference evidence="11" key="1">
    <citation type="submission" date="2017-09" db="EMBL/GenBank/DDBJ databases">
        <title>Depth-based differentiation of microbial function through sediment-hosted aquifers and enrichment of novel symbionts in the deep terrestrial subsurface.</title>
        <authorList>
            <person name="Probst A.J."/>
            <person name="Ladd B."/>
            <person name="Jarett J.K."/>
            <person name="Geller-Mcgrath D.E."/>
            <person name="Sieber C.M.K."/>
            <person name="Emerson J.B."/>
            <person name="Anantharaman K."/>
            <person name="Thomas B.C."/>
            <person name="Malmstrom R."/>
            <person name="Stieglmeier M."/>
            <person name="Klingl A."/>
            <person name="Woyke T."/>
            <person name="Ryan C.M."/>
            <person name="Banfield J.F."/>
        </authorList>
    </citation>
    <scope>NUCLEOTIDE SEQUENCE [LARGE SCALE GENOMIC DNA]</scope>
</reference>
<sequence length="132" mass="14796">MVILDTNIIIDHLRFSTKGETTLMSIAKKIAKENLAISVITVQELYECKSSKDKQKENDLLSTITPLKILPYDYEIAQLAGEIARDFEQPIEFADAAIAATAIVNGAFLHTLNKKHFQGIVGLEFWQNSDEQ</sequence>
<feature type="binding site" evidence="8">
    <location>
        <position position="95"/>
    </location>
    <ligand>
        <name>Mg(2+)</name>
        <dbReference type="ChEBI" id="CHEBI:18420"/>
    </ligand>
</feature>
<evidence type="ECO:0000256" key="8">
    <source>
        <dbReference type="HAMAP-Rule" id="MF_00265"/>
    </source>
</evidence>
<organism evidence="10 11">
    <name type="scientific">Candidatus Portnoybacteria bacterium CG_4_10_14_0_2_um_filter_39_11</name>
    <dbReference type="NCBI Taxonomy" id="1974797"/>
    <lineage>
        <taxon>Bacteria</taxon>
        <taxon>Candidatus Portnoyibacteriota</taxon>
    </lineage>
</organism>
<dbReference type="EMBL" id="PFOI01000013">
    <property type="protein sequence ID" value="PIZ71484.1"/>
    <property type="molecule type" value="Genomic_DNA"/>
</dbReference>
<evidence type="ECO:0000256" key="2">
    <source>
        <dbReference type="ARBA" id="ARBA00022649"/>
    </source>
</evidence>
<comment type="caution">
    <text evidence="10">The sequence shown here is derived from an EMBL/GenBank/DDBJ whole genome shotgun (WGS) entry which is preliminary data.</text>
</comment>
<dbReference type="InterPro" id="IPR029060">
    <property type="entry name" value="PIN-like_dom_sf"/>
</dbReference>
<feature type="binding site" evidence="8">
    <location>
        <position position="5"/>
    </location>
    <ligand>
        <name>Mg(2+)</name>
        <dbReference type="ChEBI" id="CHEBI:18420"/>
    </ligand>
</feature>
<dbReference type="SUPFAM" id="SSF88723">
    <property type="entry name" value="PIN domain-like"/>
    <property type="match status" value="1"/>
</dbReference>
<keyword evidence="4 8" id="KW-0479">Metal-binding</keyword>
<keyword evidence="2 8" id="KW-1277">Toxin-antitoxin system</keyword>
<evidence type="ECO:0000259" key="9">
    <source>
        <dbReference type="Pfam" id="PF01850"/>
    </source>
</evidence>
<evidence type="ECO:0000313" key="11">
    <source>
        <dbReference type="Proteomes" id="UP000231071"/>
    </source>
</evidence>
<evidence type="ECO:0000256" key="4">
    <source>
        <dbReference type="ARBA" id="ARBA00022723"/>
    </source>
</evidence>
<dbReference type="GO" id="GO:0000287">
    <property type="term" value="F:magnesium ion binding"/>
    <property type="evidence" value="ECO:0007669"/>
    <property type="project" value="UniProtKB-UniRule"/>
</dbReference>
<evidence type="ECO:0000313" key="10">
    <source>
        <dbReference type="EMBL" id="PIZ71484.1"/>
    </source>
</evidence>
<evidence type="ECO:0000256" key="6">
    <source>
        <dbReference type="ARBA" id="ARBA00022842"/>
    </source>
</evidence>
<comment type="similarity">
    <text evidence="7 8">Belongs to the PINc/VapC protein family.</text>
</comment>
<dbReference type="HAMAP" id="MF_00265">
    <property type="entry name" value="VapC_Nob1"/>
    <property type="match status" value="1"/>
</dbReference>
<protein>
    <recommendedName>
        <fullName evidence="8">Ribonuclease VapC</fullName>
        <shortName evidence="8">RNase VapC</shortName>
        <ecNumber evidence="8">3.1.-.-</ecNumber>
    </recommendedName>
    <alternativeName>
        <fullName evidence="8">Toxin VapC</fullName>
    </alternativeName>
</protein>
<dbReference type="Proteomes" id="UP000231071">
    <property type="component" value="Unassembled WGS sequence"/>
</dbReference>
<proteinExistence type="inferred from homology"/>
<dbReference type="InterPro" id="IPR022907">
    <property type="entry name" value="VapC_family"/>
</dbReference>
<dbReference type="PANTHER" id="PTHR33653:SF1">
    <property type="entry name" value="RIBONUCLEASE VAPC2"/>
    <property type="match status" value="1"/>
</dbReference>
<evidence type="ECO:0000256" key="1">
    <source>
        <dbReference type="ARBA" id="ARBA00001946"/>
    </source>
</evidence>
<dbReference type="GO" id="GO:0016787">
    <property type="term" value="F:hydrolase activity"/>
    <property type="evidence" value="ECO:0007669"/>
    <property type="project" value="UniProtKB-KW"/>
</dbReference>
<dbReference type="GO" id="GO:0004540">
    <property type="term" value="F:RNA nuclease activity"/>
    <property type="evidence" value="ECO:0007669"/>
    <property type="project" value="InterPro"/>
</dbReference>
<keyword evidence="8" id="KW-0800">Toxin</keyword>
<name>A0A2M7UJR1_9BACT</name>
<keyword evidence="5 8" id="KW-0378">Hydrolase</keyword>
<dbReference type="InterPro" id="IPR050556">
    <property type="entry name" value="Type_II_TA_system_RNase"/>
</dbReference>
<evidence type="ECO:0000256" key="3">
    <source>
        <dbReference type="ARBA" id="ARBA00022722"/>
    </source>
</evidence>